<gene>
    <name evidence="2" type="ORF">LLUT_LOCUS13538</name>
</gene>
<sequence>MLGMSGLLPCVLRPRAVSTLRPHSESTQTVLRPPADHIPHATSTSSTLPPKVSSVSVDVKFRGKSVGGNDTKTSFRKVSNYRIRDSRSYVDAVNGSDSVRFSEGSIWGSDACRFGYGYHSLLKDPKPLVFSADKKDLEWLNSCMVGKTVESVDPRLVSGLLKAEGGPVLEKNGEKRGEVSNVGFVNKNVDPPFNGINALSGENEGNNSLINLIDGVAAVALDSLKDVGPGSLINSSNDVAPLTLEREVPGASFLSSKCLIVEGVQDIFVDRSRHVDSVETAPKCSDYDGLGALNPCRKVKLSKKEKNKNELIEWKSFCIDFSDVPCTSNPAPISTSLPLVSHLSVNAMGSSHVPSNIEVVDRLGVTNQGIDVCFSALEGAQCDRRAEVEELWKIGKNLGVCANGNEE</sequence>
<dbReference type="Proteomes" id="UP001497480">
    <property type="component" value="Unassembled WGS sequence"/>
</dbReference>
<evidence type="ECO:0000256" key="1">
    <source>
        <dbReference type="SAM" id="MobiDB-lite"/>
    </source>
</evidence>
<accession>A0AAV1WT48</accession>
<feature type="region of interest" description="Disordered" evidence="1">
    <location>
        <begin position="21"/>
        <end position="51"/>
    </location>
</feature>
<organism evidence="2 3">
    <name type="scientific">Lupinus luteus</name>
    <name type="common">European yellow lupine</name>
    <dbReference type="NCBI Taxonomy" id="3873"/>
    <lineage>
        <taxon>Eukaryota</taxon>
        <taxon>Viridiplantae</taxon>
        <taxon>Streptophyta</taxon>
        <taxon>Embryophyta</taxon>
        <taxon>Tracheophyta</taxon>
        <taxon>Spermatophyta</taxon>
        <taxon>Magnoliopsida</taxon>
        <taxon>eudicotyledons</taxon>
        <taxon>Gunneridae</taxon>
        <taxon>Pentapetalae</taxon>
        <taxon>rosids</taxon>
        <taxon>fabids</taxon>
        <taxon>Fabales</taxon>
        <taxon>Fabaceae</taxon>
        <taxon>Papilionoideae</taxon>
        <taxon>50 kb inversion clade</taxon>
        <taxon>genistoids sensu lato</taxon>
        <taxon>core genistoids</taxon>
        <taxon>Genisteae</taxon>
        <taxon>Lupinus</taxon>
    </lineage>
</organism>
<reference evidence="2 3" key="1">
    <citation type="submission" date="2024-03" db="EMBL/GenBank/DDBJ databases">
        <authorList>
            <person name="Martinez-Hernandez J."/>
        </authorList>
    </citation>
    <scope>NUCLEOTIDE SEQUENCE [LARGE SCALE GENOMIC DNA]</scope>
</reference>
<keyword evidence="3" id="KW-1185">Reference proteome</keyword>
<evidence type="ECO:0000313" key="2">
    <source>
        <dbReference type="EMBL" id="CAL0312478.1"/>
    </source>
</evidence>
<dbReference type="AlphaFoldDB" id="A0AAV1WT48"/>
<comment type="caution">
    <text evidence="2">The sequence shown here is derived from an EMBL/GenBank/DDBJ whole genome shotgun (WGS) entry which is preliminary data.</text>
</comment>
<proteinExistence type="predicted"/>
<evidence type="ECO:0000313" key="3">
    <source>
        <dbReference type="Proteomes" id="UP001497480"/>
    </source>
</evidence>
<protein>
    <submittedName>
        <fullName evidence="2">Uncharacterized protein</fullName>
    </submittedName>
</protein>
<name>A0AAV1WT48_LUPLU</name>
<dbReference type="EMBL" id="CAXHTB010000009">
    <property type="protein sequence ID" value="CAL0312478.1"/>
    <property type="molecule type" value="Genomic_DNA"/>
</dbReference>